<reference evidence="2 3" key="1">
    <citation type="journal article" date="2016" name="Mol. Biol. Evol.">
        <title>Comparative Genomics of Early-Diverging Mushroom-Forming Fungi Provides Insights into the Origins of Lignocellulose Decay Capabilities.</title>
        <authorList>
            <person name="Nagy L.G."/>
            <person name="Riley R."/>
            <person name="Tritt A."/>
            <person name="Adam C."/>
            <person name="Daum C."/>
            <person name="Floudas D."/>
            <person name="Sun H."/>
            <person name="Yadav J.S."/>
            <person name="Pangilinan J."/>
            <person name="Larsson K.H."/>
            <person name="Matsuura K."/>
            <person name="Barry K."/>
            <person name="Labutti K."/>
            <person name="Kuo R."/>
            <person name="Ohm R.A."/>
            <person name="Bhattacharya S.S."/>
            <person name="Shirouzu T."/>
            <person name="Yoshinaga Y."/>
            <person name="Martin F.M."/>
            <person name="Grigoriev I.V."/>
            <person name="Hibbett D.S."/>
        </authorList>
    </citation>
    <scope>NUCLEOTIDE SEQUENCE [LARGE SCALE GENOMIC DNA]</scope>
    <source>
        <strain evidence="2 3">HHB14362 ss-1</strain>
    </source>
</reference>
<evidence type="ECO:0000313" key="3">
    <source>
        <dbReference type="Proteomes" id="UP000076761"/>
    </source>
</evidence>
<gene>
    <name evidence="2" type="ORF">NEOLEDRAFT_271670</name>
</gene>
<proteinExistence type="predicted"/>
<keyword evidence="1" id="KW-0812">Transmembrane</keyword>
<dbReference type="InParanoid" id="A0A165T496"/>
<dbReference type="Proteomes" id="UP000076761">
    <property type="component" value="Unassembled WGS sequence"/>
</dbReference>
<sequence>MEGTVNGVTWDPDRSLLYNQFFRNAFFYILCGLSLFMSRPFVPQRLLYSTSRMYLFYSLLQLTPAPLYSCALLNRWFFGYLRCANRGNFRLYSHRSVCPSDCQSTASELYRVSSIQQATAAVVYRRSGNRLHWMLTLSPLTLKPWTINPFRVWLFILDSDVTN</sequence>
<organism evidence="2 3">
    <name type="scientific">Neolentinus lepideus HHB14362 ss-1</name>
    <dbReference type="NCBI Taxonomy" id="1314782"/>
    <lineage>
        <taxon>Eukaryota</taxon>
        <taxon>Fungi</taxon>
        <taxon>Dikarya</taxon>
        <taxon>Basidiomycota</taxon>
        <taxon>Agaricomycotina</taxon>
        <taxon>Agaricomycetes</taxon>
        <taxon>Gloeophyllales</taxon>
        <taxon>Gloeophyllaceae</taxon>
        <taxon>Neolentinus</taxon>
    </lineage>
</organism>
<evidence type="ECO:0000313" key="2">
    <source>
        <dbReference type="EMBL" id="KZT26121.1"/>
    </source>
</evidence>
<name>A0A165T496_9AGAM</name>
<dbReference type="AlphaFoldDB" id="A0A165T496"/>
<feature type="transmembrane region" description="Helical" evidence="1">
    <location>
        <begin position="54"/>
        <end position="78"/>
    </location>
</feature>
<evidence type="ECO:0000256" key="1">
    <source>
        <dbReference type="SAM" id="Phobius"/>
    </source>
</evidence>
<feature type="transmembrane region" description="Helical" evidence="1">
    <location>
        <begin position="25"/>
        <end position="42"/>
    </location>
</feature>
<protein>
    <submittedName>
        <fullName evidence="2">Uncharacterized protein</fullName>
    </submittedName>
</protein>
<dbReference type="EMBL" id="KV425568">
    <property type="protein sequence ID" value="KZT26121.1"/>
    <property type="molecule type" value="Genomic_DNA"/>
</dbReference>
<keyword evidence="3" id="KW-1185">Reference proteome</keyword>
<keyword evidence="1" id="KW-1133">Transmembrane helix</keyword>
<keyword evidence="1" id="KW-0472">Membrane</keyword>
<accession>A0A165T496</accession>